<name>A0A8J3AC84_9ACTN</name>
<dbReference type="AlphaFoldDB" id="A0A8J3AC84"/>
<sequence length="122" mass="12656">MKGRRFRSERGSSAVEFAVLLPVLILIIGGIVDFGFAFNAQITATHAAREGVRAAALSSGNPVTVATTAFNAPATSAPTFPTVTACPNAAGRARVRLQSTYTFVILPGSRTVTGDAVMRCNG</sequence>
<dbReference type="Proteomes" id="UP000650511">
    <property type="component" value="Unassembled WGS sequence"/>
</dbReference>
<reference evidence="3" key="1">
    <citation type="journal article" date="2014" name="Int. J. Syst. Evol. Microbiol.">
        <title>Complete genome sequence of Corynebacterium casei LMG S-19264T (=DSM 44701T), isolated from a smear-ripened cheese.</title>
        <authorList>
            <consortium name="US DOE Joint Genome Institute (JGI-PGF)"/>
            <person name="Walter F."/>
            <person name="Albersmeier A."/>
            <person name="Kalinowski J."/>
            <person name="Ruckert C."/>
        </authorList>
    </citation>
    <scope>NUCLEOTIDE SEQUENCE</scope>
    <source>
        <strain evidence="3">CGMCC 1.14988</strain>
    </source>
</reference>
<proteinExistence type="predicted"/>
<dbReference type="Pfam" id="PF07811">
    <property type="entry name" value="TadE"/>
    <property type="match status" value="1"/>
</dbReference>
<organism evidence="3 4">
    <name type="scientific">Egicoccus halophilus</name>
    <dbReference type="NCBI Taxonomy" id="1670830"/>
    <lineage>
        <taxon>Bacteria</taxon>
        <taxon>Bacillati</taxon>
        <taxon>Actinomycetota</taxon>
        <taxon>Nitriliruptoria</taxon>
        <taxon>Egicoccales</taxon>
        <taxon>Egicoccaceae</taxon>
        <taxon>Egicoccus</taxon>
    </lineage>
</organism>
<keyword evidence="4" id="KW-1185">Reference proteome</keyword>
<dbReference type="EMBL" id="BMHA01000003">
    <property type="protein sequence ID" value="GGI04835.1"/>
    <property type="molecule type" value="Genomic_DNA"/>
</dbReference>
<keyword evidence="1" id="KW-1133">Transmembrane helix</keyword>
<dbReference type="RefSeq" id="WP_130649803.1">
    <property type="nucleotide sequence ID" value="NZ_BMHA01000003.1"/>
</dbReference>
<evidence type="ECO:0000259" key="2">
    <source>
        <dbReference type="Pfam" id="PF07811"/>
    </source>
</evidence>
<gene>
    <name evidence="3" type="ORF">GCM10011354_11080</name>
</gene>
<accession>A0A8J3AC84</accession>
<feature type="transmembrane region" description="Helical" evidence="1">
    <location>
        <begin position="12"/>
        <end position="38"/>
    </location>
</feature>
<evidence type="ECO:0000313" key="4">
    <source>
        <dbReference type="Proteomes" id="UP000650511"/>
    </source>
</evidence>
<evidence type="ECO:0000256" key="1">
    <source>
        <dbReference type="SAM" id="Phobius"/>
    </source>
</evidence>
<dbReference type="OrthoDB" id="5190946at2"/>
<keyword evidence="1" id="KW-0812">Transmembrane</keyword>
<comment type="caution">
    <text evidence="3">The sequence shown here is derived from an EMBL/GenBank/DDBJ whole genome shotgun (WGS) entry which is preliminary data.</text>
</comment>
<dbReference type="InterPro" id="IPR012495">
    <property type="entry name" value="TadE-like_dom"/>
</dbReference>
<evidence type="ECO:0000313" key="3">
    <source>
        <dbReference type="EMBL" id="GGI04835.1"/>
    </source>
</evidence>
<reference evidence="3" key="2">
    <citation type="submission" date="2020-09" db="EMBL/GenBank/DDBJ databases">
        <authorList>
            <person name="Sun Q."/>
            <person name="Zhou Y."/>
        </authorList>
    </citation>
    <scope>NUCLEOTIDE SEQUENCE</scope>
    <source>
        <strain evidence="3">CGMCC 1.14988</strain>
    </source>
</reference>
<feature type="domain" description="TadE-like" evidence="2">
    <location>
        <begin position="11"/>
        <end position="53"/>
    </location>
</feature>
<protein>
    <recommendedName>
        <fullName evidence="2">TadE-like domain-containing protein</fullName>
    </recommendedName>
</protein>
<keyword evidence="1" id="KW-0472">Membrane</keyword>